<keyword evidence="2" id="KW-0812">Transmembrane</keyword>
<feature type="transmembrane region" description="Helical" evidence="2">
    <location>
        <begin position="419"/>
        <end position="438"/>
    </location>
</feature>
<feature type="region of interest" description="Disordered" evidence="1">
    <location>
        <begin position="135"/>
        <end position="164"/>
    </location>
</feature>
<evidence type="ECO:0000313" key="5">
    <source>
        <dbReference type="Proteomes" id="UP001164746"/>
    </source>
</evidence>
<feature type="domain" description="HMGCR/SNAP/NPC1-like sterol-sensing" evidence="3">
    <location>
        <begin position="416"/>
        <end position="554"/>
    </location>
</feature>
<evidence type="ECO:0000259" key="3">
    <source>
        <dbReference type="Pfam" id="PF12349"/>
    </source>
</evidence>
<sequence>MIHLIMSVGFSIDYTAHICHAFMVADGNTREERAQLALKTAGAPIFNGAVSSLIGIIMLSIAKSYIFKSFFQVMFLVIAFGLCHSVLFLPVVLSFIGPNKSHSKTQNIGRISSTELSMSNSNTSLKARSTPYRNAIGERDLPSPPPVQNRDKTYNRDRPLSGHSVRSNVETSRFFDKVSTFVFENPWPIVLASFIIQTLFGLCFLSLNLNNDIKDLYLPENTQTEKTESDIVQTYSNQSELSFIPHTTIKPSLQADIILYSKNSSIPLNWSDVQDVFSRIESIETSTLYQRNARMRSVCATWNGTCVVTNTSATTNLRSMTKEERVLNTYIKMSIFLRQDTEGRLAESTLWLDKFTQTMTTLTSENTGFVFSTSLSFYDRLNSDTYIDIRYFGLVFTVFMTYCGFLLSGGDCLTKQAHVGRMGLIVTPLSVMGAWGLLSGCGVPFTNMTGVMPLVNNVQYTLMKLAGTSGIPDAKTRIQQTVRESTVSVCAATITATVPLVAGLFSSYKSTRLVCLYTVVTMCFSYINHWTMFLGCLVIHEKRIDANRHCCTCRKINLPDDENVQERSSCFRCCCTGRPPRSYRDTQSTLQKIPTFFLSRAVLSLPCKILSTCICVVFLGVSIYHAIQTRADIYHESFIKEGSYFYDYNILNEKYFPDHIFITFATKRRSEITVENCESVRSSLEIFINTKEAILSNETIFWFDKYINAVHENRSHDFASSVRSFLSMFPEFKQDVAFSEDGSQIQSFRFYLKTRPKQDIIKLHSEIGNEAVLGELVFFVYSHNFIWVDSYQKAFWETLVFMGIEFLVTCVSMGLICRDPLLTVYTCIWYVVACVGIFGLINILDVSITSVCSIILIFGATYICNVIVYSHLSYLESEGTDIASRTYNVLVETTSSLFNTLFATLLGLMVMFTNESFVFITIFKGLGSSIVVSLFVGCLFIPTLLSIFGSSTGETWSENVEKKIDMTVIANGHHETEFGQTNNAFIDTAENTEYL</sequence>
<proteinExistence type="predicted"/>
<feature type="transmembrane region" description="Helical" evidence="2">
    <location>
        <begin position="45"/>
        <end position="66"/>
    </location>
</feature>
<dbReference type="Gene3D" id="1.20.1640.10">
    <property type="entry name" value="Multidrug efflux transporter AcrB transmembrane domain"/>
    <property type="match status" value="2"/>
</dbReference>
<accession>A0ABY7EPK1</accession>
<organism evidence="4 5">
    <name type="scientific">Mya arenaria</name>
    <name type="common">Soft-shell clam</name>
    <dbReference type="NCBI Taxonomy" id="6604"/>
    <lineage>
        <taxon>Eukaryota</taxon>
        <taxon>Metazoa</taxon>
        <taxon>Spiralia</taxon>
        <taxon>Lophotrochozoa</taxon>
        <taxon>Mollusca</taxon>
        <taxon>Bivalvia</taxon>
        <taxon>Autobranchia</taxon>
        <taxon>Heteroconchia</taxon>
        <taxon>Euheterodonta</taxon>
        <taxon>Imparidentia</taxon>
        <taxon>Neoheterodontei</taxon>
        <taxon>Myida</taxon>
        <taxon>Myoidea</taxon>
        <taxon>Myidae</taxon>
        <taxon>Mya</taxon>
    </lineage>
</organism>
<dbReference type="Proteomes" id="UP001164746">
    <property type="component" value="Chromosome 8"/>
</dbReference>
<evidence type="ECO:0000256" key="2">
    <source>
        <dbReference type="SAM" id="Phobius"/>
    </source>
</evidence>
<dbReference type="InterPro" id="IPR051697">
    <property type="entry name" value="Patched_domain-protein"/>
</dbReference>
<dbReference type="PANTHER" id="PTHR10796">
    <property type="entry name" value="PATCHED-RELATED"/>
    <property type="match status" value="1"/>
</dbReference>
<dbReference type="Pfam" id="PF12349">
    <property type="entry name" value="Sterol-sensing"/>
    <property type="match status" value="1"/>
</dbReference>
<dbReference type="EMBL" id="CP111019">
    <property type="protein sequence ID" value="WAR11917.1"/>
    <property type="molecule type" value="Genomic_DNA"/>
</dbReference>
<feature type="transmembrane region" description="Helical" evidence="2">
    <location>
        <begin position="930"/>
        <end position="949"/>
    </location>
</feature>
<feature type="transmembrane region" description="Helical" evidence="2">
    <location>
        <begin position="389"/>
        <end position="407"/>
    </location>
</feature>
<dbReference type="PANTHER" id="PTHR10796:SF92">
    <property type="entry name" value="PATCHED-RELATED, ISOFORM A"/>
    <property type="match status" value="1"/>
</dbReference>
<dbReference type="InterPro" id="IPR053958">
    <property type="entry name" value="HMGCR/SNAP/NPC1-like_SSD"/>
</dbReference>
<keyword evidence="2" id="KW-0472">Membrane</keyword>
<feature type="transmembrane region" description="Helical" evidence="2">
    <location>
        <begin position="485"/>
        <end position="505"/>
    </location>
</feature>
<evidence type="ECO:0000256" key="1">
    <source>
        <dbReference type="SAM" id="MobiDB-lite"/>
    </source>
</evidence>
<feature type="transmembrane region" description="Helical" evidence="2">
    <location>
        <begin position="822"/>
        <end position="844"/>
    </location>
</feature>
<evidence type="ECO:0000313" key="4">
    <source>
        <dbReference type="EMBL" id="WAR11917.1"/>
    </source>
</evidence>
<feature type="transmembrane region" description="Helical" evidence="2">
    <location>
        <begin position="794"/>
        <end position="816"/>
    </location>
</feature>
<protein>
    <submittedName>
        <fullName evidence="4">PTHD3-like protein</fullName>
    </submittedName>
</protein>
<dbReference type="SUPFAM" id="SSF82866">
    <property type="entry name" value="Multidrug efflux transporter AcrB transmembrane domain"/>
    <property type="match status" value="3"/>
</dbReference>
<keyword evidence="5" id="KW-1185">Reference proteome</keyword>
<feature type="compositionally biased region" description="Basic and acidic residues" evidence="1">
    <location>
        <begin position="149"/>
        <end position="160"/>
    </location>
</feature>
<feature type="transmembrane region" description="Helical" evidence="2">
    <location>
        <begin position="187"/>
        <end position="207"/>
    </location>
</feature>
<name>A0ABY7EPK1_MYAAR</name>
<gene>
    <name evidence="4" type="ORF">MAR_026097</name>
</gene>
<feature type="transmembrane region" description="Helical" evidence="2">
    <location>
        <begin position="851"/>
        <end position="872"/>
    </location>
</feature>
<feature type="transmembrane region" description="Helical" evidence="2">
    <location>
        <begin position="73"/>
        <end position="96"/>
    </location>
</feature>
<reference evidence="4" key="1">
    <citation type="submission" date="2022-11" db="EMBL/GenBank/DDBJ databases">
        <title>Centuries of genome instability and evolution in soft-shell clam transmissible cancer (bioRxiv).</title>
        <authorList>
            <person name="Hart S.F.M."/>
            <person name="Yonemitsu M.A."/>
            <person name="Giersch R.M."/>
            <person name="Beal B.F."/>
            <person name="Arriagada G."/>
            <person name="Davis B.W."/>
            <person name="Ostrander E.A."/>
            <person name="Goff S.P."/>
            <person name="Metzger M.J."/>
        </authorList>
    </citation>
    <scope>NUCLEOTIDE SEQUENCE</scope>
    <source>
        <strain evidence="4">MELC-2E11</strain>
        <tissue evidence="4">Siphon/mantle</tissue>
    </source>
</reference>
<keyword evidence="2" id="KW-1133">Transmembrane helix</keyword>
<feature type="transmembrane region" description="Helical" evidence="2">
    <location>
        <begin position="517"/>
        <end position="539"/>
    </location>
</feature>